<dbReference type="AlphaFoldDB" id="A0A356LD75"/>
<evidence type="ECO:0000256" key="4">
    <source>
        <dbReference type="ARBA" id="ARBA00023274"/>
    </source>
</evidence>
<evidence type="ECO:0000256" key="2">
    <source>
        <dbReference type="ARBA" id="ARBA00022884"/>
    </source>
</evidence>
<dbReference type="CDD" id="cd00495">
    <property type="entry name" value="Ribosomal_L25_TL5_CTC"/>
    <property type="match status" value="1"/>
</dbReference>
<dbReference type="PANTHER" id="PTHR33284:SF1">
    <property type="entry name" value="RIBOSOMAL PROTEIN L25_GLN-TRNA SYNTHETASE, ANTI-CODON-BINDING DOMAIN-CONTAINING PROTEIN"/>
    <property type="match status" value="1"/>
</dbReference>
<reference evidence="9 10" key="1">
    <citation type="journal article" date="2018" name="Nat. Biotechnol.">
        <title>A standardized bacterial taxonomy based on genome phylogeny substantially revises the tree of life.</title>
        <authorList>
            <person name="Parks D.H."/>
            <person name="Chuvochina M."/>
            <person name="Waite D.W."/>
            <person name="Rinke C."/>
            <person name="Skarshewski A."/>
            <person name="Chaumeil P.A."/>
            <person name="Hugenholtz P."/>
        </authorList>
    </citation>
    <scope>NUCLEOTIDE SEQUENCE [LARGE SCALE GENOMIC DNA]</scope>
    <source>
        <strain evidence="9">UBA10707</strain>
    </source>
</reference>
<protein>
    <recommendedName>
        <fullName evidence="5">Large ribosomal subunit protein bL25</fullName>
    </recommendedName>
    <alternativeName>
        <fullName evidence="5">General stress protein CTC</fullName>
    </alternativeName>
</protein>
<dbReference type="PANTHER" id="PTHR33284">
    <property type="entry name" value="RIBOSOMAL PROTEIN L25/GLN-TRNA SYNTHETASE, ANTI-CODON-BINDING DOMAIN-CONTAINING PROTEIN"/>
    <property type="match status" value="1"/>
</dbReference>
<dbReference type="InterPro" id="IPR020056">
    <property type="entry name" value="Rbsml_bL25/Gln-tRNA_synth_N"/>
</dbReference>
<dbReference type="GO" id="GO:0022625">
    <property type="term" value="C:cytosolic large ribosomal subunit"/>
    <property type="evidence" value="ECO:0007669"/>
    <property type="project" value="TreeGrafter"/>
</dbReference>
<comment type="subunit">
    <text evidence="5">Part of the 50S ribosomal subunit; part of the 5S rRNA/L5/L18/L25 subcomplex. Contacts the 5S rRNA. Binds to the 5S rRNA independently of L5 and L18.</text>
</comment>
<organism evidence="9 10">
    <name type="scientific">Advenella kashmirensis</name>
    <dbReference type="NCBI Taxonomy" id="310575"/>
    <lineage>
        <taxon>Bacteria</taxon>
        <taxon>Pseudomonadati</taxon>
        <taxon>Pseudomonadota</taxon>
        <taxon>Betaproteobacteria</taxon>
        <taxon>Burkholderiales</taxon>
        <taxon>Alcaligenaceae</taxon>
    </lineage>
</organism>
<accession>A0A356LD75</accession>
<dbReference type="Gene3D" id="2.40.240.10">
    <property type="entry name" value="Ribosomal Protein L25, Chain P"/>
    <property type="match status" value="1"/>
</dbReference>
<dbReference type="HAMAP" id="MF_01336">
    <property type="entry name" value="Ribosomal_bL25"/>
    <property type="match status" value="1"/>
</dbReference>
<keyword evidence="3 5" id="KW-0689">Ribosomal protein</keyword>
<dbReference type="GO" id="GO:0008097">
    <property type="term" value="F:5S rRNA binding"/>
    <property type="evidence" value="ECO:0007669"/>
    <property type="project" value="InterPro"/>
</dbReference>
<evidence type="ECO:0000256" key="5">
    <source>
        <dbReference type="HAMAP-Rule" id="MF_01334"/>
    </source>
</evidence>
<evidence type="ECO:0000259" key="7">
    <source>
        <dbReference type="Pfam" id="PF01386"/>
    </source>
</evidence>
<dbReference type="InterPro" id="IPR020055">
    <property type="entry name" value="Ribosomal_bL25_short"/>
</dbReference>
<gene>
    <name evidence="5" type="primary">rplY</name>
    <name evidence="5" type="synonym">ctc</name>
    <name evidence="9" type="ORF">DD666_05860</name>
</gene>
<feature type="domain" description="Large ribosomal subunit protein bL25 L25" evidence="7">
    <location>
        <begin position="4"/>
        <end position="90"/>
    </location>
</feature>
<dbReference type="GO" id="GO:0003735">
    <property type="term" value="F:structural constituent of ribosome"/>
    <property type="evidence" value="ECO:0007669"/>
    <property type="project" value="InterPro"/>
</dbReference>
<dbReference type="Proteomes" id="UP000264036">
    <property type="component" value="Unassembled WGS sequence"/>
</dbReference>
<keyword evidence="1 5" id="KW-0699">rRNA-binding</keyword>
<comment type="caution">
    <text evidence="9">The sequence shown here is derived from an EMBL/GenBank/DDBJ whole genome shotgun (WGS) entry which is preliminary data.</text>
</comment>
<evidence type="ECO:0000256" key="6">
    <source>
        <dbReference type="SAM" id="MobiDB-lite"/>
    </source>
</evidence>
<feature type="domain" description="Large ribosomal subunit protein bL25 beta" evidence="8">
    <location>
        <begin position="99"/>
        <end position="179"/>
    </location>
</feature>
<dbReference type="EMBL" id="DOEK01000009">
    <property type="protein sequence ID" value="HBP28927.1"/>
    <property type="molecule type" value="Genomic_DNA"/>
</dbReference>
<dbReference type="InterPro" id="IPR020057">
    <property type="entry name" value="Ribosomal_bL25_b-dom"/>
</dbReference>
<dbReference type="HAMAP" id="MF_01334">
    <property type="entry name" value="Ribosomal_bL25_CTC"/>
    <property type="match status" value="1"/>
</dbReference>
<evidence type="ECO:0000256" key="1">
    <source>
        <dbReference type="ARBA" id="ARBA00022730"/>
    </source>
</evidence>
<evidence type="ECO:0000256" key="3">
    <source>
        <dbReference type="ARBA" id="ARBA00022980"/>
    </source>
</evidence>
<dbReference type="NCBIfam" id="NF004128">
    <property type="entry name" value="PRK05618.1-2"/>
    <property type="match status" value="1"/>
</dbReference>
<keyword evidence="4 5" id="KW-0687">Ribonucleoprotein</keyword>
<dbReference type="GO" id="GO:0006412">
    <property type="term" value="P:translation"/>
    <property type="evidence" value="ECO:0007669"/>
    <property type="project" value="UniProtKB-UniRule"/>
</dbReference>
<feature type="region of interest" description="Disordered" evidence="6">
    <location>
        <begin position="186"/>
        <end position="216"/>
    </location>
</feature>
<dbReference type="Pfam" id="PF01386">
    <property type="entry name" value="Ribosomal_L25p"/>
    <property type="match status" value="1"/>
</dbReference>
<evidence type="ECO:0000259" key="8">
    <source>
        <dbReference type="Pfam" id="PF14693"/>
    </source>
</evidence>
<dbReference type="NCBIfam" id="NF004612">
    <property type="entry name" value="PRK05943.1"/>
    <property type="match status" value="1"/>
</dbReference>
<dbReference type="Pfam" id="PF14693">
    <property type="entry name" value="Ribosomal_TL5_C"/>
    <property type="match status" value="1"/>
</dbReference>
<evidence type="ECO:0000313" key="10">
    <source>
        <dbReference type="Proteomes" id="UP000264036"/>
    </source>
</evidence>
<dbReference type="FunFam" id="2.40.240.10:FF:000002">
    <property type="entry name" value="50S ribosomal protein L25"/>
    <property type="match status" value="1"/>
</dbReference>
<comment type="function">
    <text evidence="5">This is one of the proteins that binds to the 5S RNA in the ribosome where it forms part of the central protuberance.</text>
</comment>
<dbReference type="NCBIfam" id="TIGR00731">
    <property type="entry name" value="bL25_bact_ctc"/>
    <property type="match status" value="1"/>
</dbReference>
<dbReference type="InterPro" id="IPR029751">
    <property type="entry name" value="Ribosomal_L25_dom"/>
</dbReference>
<comment type="similarity">
    <text evidence="5">Belongs to the bacterial ribosomal protein bL25 family. CTC subfamily.</text>
</comment>
<name>A0A356LD75_9BURK</name>
<dbReference type="NCBIfam" id="NF004130">
    <property type="entry name" value="PRK05618.1-5"/>
    <property type="match status" value="1"/>
</dbReference>
<dbReference type="InterPro" id="IPR011035">
    <property type="entry name" value="Ribosomal_bL25/Gln-tRNA_synth"/>
</dbReference>
<dbReference type="InterPro" id="IPR020930">
    <property type="entry name" value="Ribosomal_uL5_bac-type"/>
</dbReference>
<dbReference type="Gene3D" id="2.170.120.20">
    <property type="entry name" value="Ribosomal protein L25, beta domain"/>
    <property type="match status" value="1"/>
</dbReference>
<feature type="compositionally biased region" description="Basic and acidic residues" evidence="6">
    <location>
        <begin position="203"/>
        <end position="216"/>
    </location>
</feature>
<proteinExistence type="inferred from homology"/>
<dbReference type="InterPro" id="IPR001021">
    <property type="entry name" value="Ribosomal_bL25_long"/>
</dbReference>
<dbReference type="SUPFAM" id="SSF50715">
    <property type="entry name" value="Ribosomal protein L25-like"/>
    <property type="match status" value="1"/>
</dbReference>
<dbReference type="InterPro" id="IPR037121">
    <property type="entry name" value="Ribosomal_bL25_C"/>
</dbReference>
<evidence type="ECO:0000313" key="9">
    <source>
        <dbReference type="EMBL" id="HBP28927.1"/>
    </source>
</evidence>
<sequence length="216" mass="23568">MKFEATTRSVQGSSASRRLRRAGRVPAIVYGGKGEAQSIELDHNEIFHALRKEPFHTSVLDMMLDGKKQNVLLRAVQWHSYKPLVLHVDFQRVSANEALTTRIPFHFINGDESPAVKQQGATISHVLNDIEITCLPKDLPQFIEVDLGNLQANEVVHLSDVKVPAGVEFLGIGEESPVLATATVIAESPDEDPPTAADVSAAEAEKSDKPAEDDAK</sequence>
<keyword evidence="2 5" id="KW-0694">RNA-binding</keyword>